<comment type="caution">
    <text evidence="2">The sequence shown here is derived from an EMBL/GenBank/DDBJ whole genome shotgun (WGS) entry which is preliminary data.</text>
</comment>
<protein>
    <submittedName>
        <fullName evidence="2">Suppressor of fused domain protein</fullName>
    </submittedName>
</protein>
<proteinExistence type="predicted"/>
<evidence type="ECO:0000313" key="2">
    <source>
        <dbReference type="EMBL" id="MFC5753659.1"/>
    </source>
</evidence>
<dbReference type="EMBL" id="JBHSON010000118">
    <property type="protein sequence ID" value="MFC5753659.1"/>
    <property type="molecule type" value="Genomic_DNA"/>
</dbReference>
<organism evidence="2 3">
    <name type="scientific">Actinomadura rugatobispora</name>
    <dbReference type="NCBI Taxonomy" id="1994"/>
    <lineage>
        <taxon>Bacteria</taxon>
        <taxon>Bacillati</taxon>
        <taxon>Actinomycetota</taxon>
        <taxon>Actinomycetes</taxon>
        <taxon>Streptosporangiales</taxon>
        <taxon>Thermomonosporaceae</taxon>
        <taxon>Actinomadura</taxon>
    </lineage>
</organism>
<feature type="domain" description="Suppressor of fused-like" evidence="1">
    <location>
        <begin position="59"/>
        <end position="190"/>
    </location>
</feature>
<sequence>MTPPLDDPYFTALHKHVTPRLGPGYAYARPVDDEGIGVGMHRLNPLQITAITLGLPFQPGAKEPAEFACSLQSDQEREAHYLVRLAARWFLKNDEASVGFGEWIQSGEPMIDGTGIHGLLFDTFPHGTTTFSVFDGAVWPDGGEGTLQIFAVVPLTAPEIEVLEDPGQGVEALWTRWREEETEIWNARRE</sequence>
<dbReference type="RefSeq" id="WP_378290908.1">
    <property type="nucleotide sequence ID" value="NZ_JBHSON010000118.1"/>
</dbReference>
<gene>
    <name evidence="2" type="ORF">ACFPZN_49265</name>
</gene>
<dbReference type="Pfam" id="PF05076">
    <property type="entry name" value="SUFU"/>
    <property type="match status" value="1"/>
</dbReference>
<evidence type="ECO:0000313" key="3">
    <source>
        <dbReference type="Proteomes" id="UP001596074"/>
    </source>
</evidence>
<accession>A0ABW1AGJ2</accession>
<keyword evidence="3" id="KW-1185">Reference proteome</keyword>
<evidence type="ECO:0000259" key="1">
    <source>
        <dbReference type="Pfam" id="PF05076"/>
    </source>
</evidence>
<name>A0ABW1AGJ2_9ACTN</name>
<dbReference type="InterPro" id="IPR020941">
    <property type="entry name" value="SUFU-like_domain"/>
</dbReference>
<reference evidence="3" key="1">
    <citation type="journal article" date="2019" name="Int. J. Syst. Evol. Microbiol.">
        <title>The Global Catalogue of Microorganisms (GCM) 10K type strain sequencing project: providing services to taxonomists for standard genome sequencing and annotation.</title>
        <authorList>
            <consortium name="The Broad Institute Genomics Platform"/>
            <consortium name="The Broad Institute Genome Sequencing Center for Infectious Disease"/>
            <person name="Wu L."/>
            <person name="Ma J."/>
        </authorList>
    </citation>
    <scope>NUCLEOTIDE SEQUENCE [LARGE SCALE GENOMIC DNA]</scope>
    <source>
        <strain evidence="3">KCTC 42087</strain>
    </source>
</reference>
<dbReference type="Proteomes" id="UP001596074">
    <property type="component" value="Unassembled WGS sequence"/>
</dbReference>